<proteinExistence type="predicted"/>
<feature type="region of interest" description="Disordered" evidence="7">
    <location>
        <begin position="176"/>
        <end position="252"/>
    </location>
</feature>
<dbReference type="InterPro" id="IPR006458">
    <property type="entry name" value="Ovate_C"/>
</dbReference>
<dbReference type="GeneID" id="123416178"/>
<evidence type="ECO:0000256" key="3">
    <source>
        <dbReference type="ARBA" id="ARBA00023015"/>
    </source>
</evidence>
<dbReference type="NCBIfam" id="TIGR01568">
    <property type="entry name" value="A_thal_3678"/>
    <property type="match status" value="1"/>
</dbReference>
<reference evidence="10" key="1">
    <citation type="journal article" date="2012" name="Nature">
        <title>A physical, genetic and functional sequence assembly of the barley genome.</title>
        <authorList>
            <consortium name="The International Barley Genome Sequencing Consortium"/>
            <person name="Mayer K.F."/>
            <person name="Waugh R."/>
            <person name="Brown J.W."/>
            <person name="Schulman A."/>
            <person name="Langridge P."/>
            <person name="Platzer M."/>
            <person name="Fincher G.B."/>
            <person name="Muehlbauer G.J."/>
            <person name="Sato K."/>
            <person name="Close T.J."/>
            <person name="Wise R.P."/>
            <person name="Stein N."/>
        </authorList>
    </citation>
    <scope>NUCLEOTIDE SEQUENCE [LARGE SCALE GENOMIC DNA]</scope>
    <source>
        <strain evidence="10">cv. Morex</strain>
    </source>
</reference>
<evidence type="ECO:0000313" key="10">
    <source>
        <dbReference type="Proteomes" id="UP000011116"/>
    </source>
</evidence>
<dbReference type="PANTHER" id="PTHR33057:SF66">
    <property type="entry name" value="TRANSCRIPTION REPRESSOR"/>
    <property type="match status" value="1"/>
</dbReference>
<dbReference type="RefSeq" id="XP_044962718.1">
    <property type="nucleotide sequence ID" value="XM_045106783.1"/>
</dbReference>
<evidence type="ECO:0000256" key="4">
    <source>
        <dbReference type="ARBA" id="ARBA00023163"/>
    </source>
</evidence>
<dbReference type="Proteomes" id="UP000011116">
    <property type="component" value="Chromosome 1H"/>
</dbReference>
<dbReference type="PROSITE" id="PS51754">
    <property type="entry name" value="OVATE"/>
    <property type="match status" value="1"/>
</dbReference>
<dbReference type="KEGG" id="hvg:123416178"/>
<dbReference type="Gramene" id="HORVU.MOREX.r3.1HG0077310.1">
    <property type="protein sequence ID" value="HORVU.MOREX.r3.1HG0077310.1.CDS1"/>
    <property type="gene ID" value="HORVU.MOREX.r3.1HG0077310"/>
</dbReference>
<dbReference type="OMA" id="WGIRRQH"/>
<dbReference type="Pfam" id="PF04844">
    <property type="entry name" value="Ovate"/>
    <property type="match status" value="1"/>
</dbReference>
<dbReference type="GO" id="GO:0045892">
    <property type="term" value="P:negative regulation of DNA-templated transcription"/>
    <property type="evidence" value="ECO:0007669"/>
    <property type="project" value="UniProtKB-UniRule"/>
</dbReference>
<evidence type="ECO:0000256" key="6">
    <source>
        <dbReference type="RuleBase" id="RU367028"/>
    </source>
</evidence>
<feature type="domain" description="OVATE" evidence="8">
    <location>
        <begin position="273"/>
        <end position="334"/>
    </location>
</feature>
<keyword evidence="4 6" id="KW-0804">Transcription</keyword>
<evidence type="ECO:0000256" key="5">
    <source>
        <dbReference type="ARBA" id="ARBA00023242"/>
    </source>
</evidence>
<keyword evidence="5 6" id="KW-0539">Nucleus</keyword>
<accession>A0A8I6WEB4</accession>
<feature type="region of interest" description="Disordered" evidence="7">
    <location>
        <begin position="55"/>
        <end position="83"/>
    </location>
</feature>
<reference evidence="9" key="3">
    <citation type="submission" date="2022-01" db="UniProtKB">
        <authorList>
            <consortium name="EnsemblPlants"/>
        </authorList>
    </citation>
    <scope>IDENTIFICATION</scope>
    <source>
        <strain evidence="9">subsp. vulgare</strain>
    </source>
</reference>
<keyword evidence="2 6" id="KW-0678">Repressor</keyword>
<feature type="compositionally biased region" description="Low complexity" evidence="7">
    <location>
        <begin position="211"/>
        <end position="220"/>
    </location>
</feature>
<comment type="function">
    <text evidence="6">Transcriptional repressor that regulates multiple aspects of plant growth and development.</text>
</comment>
<sequence length="355" mass="38564">MRWGSKKQQHGTSPCAPEQGGEAGERKGSAKSKAFSFSPLSWLAKLASNSKLRAATKVGSGTTPKHALVSTHEERAAPAFSSCLRERTTPAKVAIARVGRRSSPRRSPAATSQVVPRRLFVGNGNDNADAVAARGHHRSPVAVVATEEVVPRRLSVGNDNADADAVAARRHCRPRRHCSVGGDRDLQAPLGKHIPFSLAGSPAQPAPPPQTASAAAPSDTDGGGARQRRRHRGRRHRRSLSGGRRSSFSGKVTLRVKVRSPRRSAPELESLAVVRRTRDPQRAFRESMSEMIASSGGTDARPEELERLLACYLALNADEHHDCIVKVFRQVWFDHVNLPPPRRGREEHPGRHARP</sequence>
<name>A0A8I6WEB4_HORVV</name>
<evidence type="ECO:0000256" key="1">
    <source>
        <dbReference type="ARBA" id="ARBA00004123"/>
    </source>
</evidence>
<dbReference type="AlphaFoldDB" id="A0A8I6WEB4"/>
<comment type="subcellular location">
    <subcellularLocation>
        <location evidence="1 6">Nucleus</location>
    </subcellularLocation>
</comment>
<feature type="compositionally biased region" description="Low complexity" evidence="7">
    <location>
        <begin position="240"/>
        <end position="250"/>
    </location>
</feature>
<evidence type="ECO:0000313" key="9">
    <source>
        <dbReference type="EnsemblPlants" id="HORVU.MOREX.r3.1HG0077310.1.CDS1"/>
    </source>
</evidence>
<reference evidence="9" key="2">
    <citation type="submission" date="2020-10" db="EMBL/GenBank/DDBJ databases">
        <authorList>
            <person name="Scholz U."/>
            <person name="Mascher M."/>
            <person name="Fiebig A."/>
        </authorList>
    </citation>
    <scope>NUCLEOTIDE SEQUENCE [LARGE SCALE GENOMIC DNA]</scope>
    <source>
        <strain evidence="9">cv. Morex</strain>
    </source>
</reference>
<evidence type="ECO:0000256" key="2">
    <source>
        <dbReference type="ARBA" id="ARBA00022491"/>
    </source>
</evidence>
<gene>
    <name evidence="9" type="primary">LOC123416178</name>
</gene>
<keyword evidence="10" id="KW-1185">Reference proteome</keyword>
<dbReference type="PANTHER" id="PTHR33057">
    <property type="entry name" value="TRANSCRIPTION REPRESSOR OFP7-RELATED"/>
    <property type="match status" value="1"/>
</dbReference>
<dbReference type="InterPro" id="IPR038933">
    <property type="entry name" value="Ovate"/>
</dbReference>
<organism evidence="9 10">
    <name type="scientific">Hordeum vulgare subsp. vulgare</name>
    <name type="common">Domesticated barley</name>
    <dbReference type="NCBI Taxonomy" id="112509"/>
    <lineage>
        <taxon>Eukaryota</taxon>
        <taxon>Viridiplantae</taxon>
        <taxon>Streptophyta</taxon>
        <taxon>Embryophyta</taxon>
        <taxon>Tracheophyta</taxon>
        <taxon>Spermatophyta</taxon>
        <taxon>Magnoliopsida</taxon>
        <taxon>Liliopsida</taxon>
        <taxon>Poales</taxon>
        <taxon>Poaceae</taxon>
        <taxon>BOP clade</taxon>
        <taxon>Pooideae</taxon>
        <taxon>Triticodae</taxon>
        <taxon>Triticeae</taxon>
        <taxon>Hordeinae</taxon>
        <taxon>Hordeum</taxon>
    </lineage>
</organism>
<dbReference type="Gramene" id="HORVU.MOREX.r2.1HG0062720.1">
    <property type="protein sequence ID" value="HORVU.MOREX.r2.1HG0062720.1.CDS.1"/>
    <property type="gene ID" value="HORVU.MOREX.r2.1HG0062720"/>
</dbReference>
<feature type="region of interest" description="Disordered" evidence="7">
    <location>
        <begin position="1"/>
        <end position="31"/>
    </location>
</feature>
<evidence type="ECO:0000256" key="7">
    <source>
        <dbReference type="SAM" id="MobiDB-lite"/>
    </source>
</evidence>
<dbReference type="EnsemblPlants" id="HORVU.MOREX.r3.1HG0077310.1">
    <property type="protein sequence ID" value="HORVU.MOREX.r3.1HG0077310.1.CDS1"/>
    <property type="gene ID" value="HORVU.MOREX.r3.1HG0077310"/>
</dbReference>
<keyword evidence="3 6" id="KW-0805">Transcription regulation</keyword>
<feature type="compositionally biased region" description="Basic residues" evidence="7">
    <location>
        <begin position="226"/>
        <end position="239"/>
    </location>
</feature>
<dbReference type="GO" id="GO:0005634">
    <property type="term" value="C:nucleus"/>
    <property type="evidence" value="ECO:0007669"/>
    <property type="project" value="UniProtKB-SubCell"/>
</dbReference>
<protein>
    <recommendedName>
        <fullName evidence="6">Transcription repressor</fullName>
    </recommendedName>
    <alternativeName>
        <fullName evidence="6">Ovate family protein</fullName>
    </alternativeName>
</protein>
<evidence type="ECO:0000259" key="8">
    <source>
        <dbReference type="PROSITE" id="PS51754"/>
    </source>
</evidence>
<dbReference type="OrthoDB" id="1928390at2759"/>